<evidence type="ECO:0000313" key="1">
    <source>
        <dbReference type="EMBL" id="EAT80499.1"/>
    </source>
</evidence>
<proteinExistence type="predicted"/>
<reference evidence="2" key="1">
    <citation type="journal article" date="2007" name="Plant Cell">
        <title>Dothideomycete-plant interactions illuminated by genome sequencing and EST analysis of the wheat pathogen Stagonospora nodorum.</title>
        <authorList>
            <person name="Hane J.K."/>
            <person name="Lowe R.G."/>
            <person name="Solomon P.S."/>
            <person name="Tan K.C."/>
            <person name="Schoch C.L."/>
            <person name="Spatafora J.W."/>
            <person name="Crous P.W."/>
            <person name="Kodira C."/>
            <person name="Birren B.W."/>
            <person name="Galagan J.E."/>
            <person name="Torriani S.F."/>
            <person name="McDonald B.A."/>
            <person name="Oliver R.P."/>
        </authorList>
    </citation>
    <scope>NUCLEOTIDE SEQUENCE [LARGE SCALE GENOMIC DNA]</scope>
    <source>
        <strain evidence="2">SN15 / ATCC MYA-4574 / FGSC 10173</strain>
    </source>
</reference>
<name>Q0U827_PHANO</name>
<accession>Q0U827</accession>
<dbReference type="Proteomes" id="UP000001055">
    <property type="component" value="Unassembled WGS sequence"/>
</dbReference>
<dbReference type="InParanoid" id="Q0U827"/>
<dbReference type="GeneID" id="5979231"/>
<dbReference type="RefSeq" id="XP_001802321.1">
    <property type="nucleotide sequence ID" value="XM_001802269.1"/>
</dbReference>
<organism evidence="1 2">
    <name type="scientific">Phaeosphaeria nodorum (strain SN15 / ATCC MYA-4574 / FGSC 10173)</name>
    <name type="common">Glume blotch fungus</name>
    <name type="synonym">Parastagonospora nodorum</name>
    <dbReference type="NCBI Taxonomy" id="321614"/>
    <lineage>
        <taxon>Eukaryota</taxon>
        <taxon>Fungi</taxon>
        <taxon>Dikarya</taxon>
        <taxon>Ascomycota</taxon>
        <taxon>Pezizomycotina</taxon>
        <taxon>Dothideomycetes</taxon>
        <taxon>Pleosporomycetidae</taxon>
        <taxon>Pleosporales</taxon>
        <taxon>Pleosporineae</taxon>
        <taxon>Phaeosphaeriaceae</taxon>
        <taxon>Parastagonospora</taxon>
    </lineage>
</organism>
<gene>
    <name evidence="1" type="ORF">SNOG_12087</name>
</gene>
<evidence type="ECO:0000313" key="2">
    <source>
        <dbReference type="Proteomes" id="UP000001055"/>
    </source>
</evidence>
<dbReference type="KEGG" id="pno:SNOG_12087"/>
<dbReference type="AlphaFoldDB" id="Q0U827"/>
<dbReference type="EMBL" id="CH445345">
    <property type="protein sequence ID" value="EAT80499.1"/>
    <property type="molecule type" value="Genomic_DNA"/>
</dbReference>
<protein>
    <submittedName>
        <fullName evidence="1">Uncharacterized protein</fullName>
    </submittedName>
</protein>
<sequence length="139" mass="14837">MHRIVRAAHGHVSSIPAVYHDQGPPGSPSPRRMIHGVYNIAKAVVSPPFGLAAISGTKSIGRDSFGRSARGPSAFRSALGVIVHSPRTPPEPGILEQQPKQVLQGIRIEAVDVGKDSGRVDRRKQCPKIDRHASLSFAA</sequence>